<reference evidence="3" key="1">
    <citation type="submission" date="2016-06" db="UniProtKB">
        <authorList>
            <consortium name="WormBaseParasite"/>
        </authorList>
    </citation>
    <scope>IDENTIFICATION</scope>
</reference>
<organism evidence="3">
    <name type="scientific">Schistocephalus solidus</name>
    <name type="common">Tapeworm</name>
    <dbReference type="NCBI Taxonomy" id="70667"/>
    <lineage>
        <taxon>Eukaryota</taxon>
        <taxon>Metazoa</taxon>
        <taxon>Spiralia</taxon>
        <taxon>Lophotrochozoa</taxon>
        <taxon>Platyhelminthes</taxon>
        <taxon>Cestoda</taxon>
        <taxon>Eucestoda</taxon>
        <taxon>Diphyllobothriidea</taxon>
        <taxon>Diphyllobothriidae</taxon>
        <taxon>Schistocephalus</taxon>
    </lineage>
</organism>
<proteinExistence type="predicted"/>
<dbReference type="STRING" id="70667.A0A183T4P6"/>
<dbReference type="WBParaSite" id="SSLN_0001188701-mRNA-1">
    <property type="protein sequence ID" value="SSLN_0001188701-mRNA-1"/>
    <property type="gene ID" value="SSLN_0001188701"/>
</dbReference>
<dbReference type="AlphaFoldDB" id="A0A183T4P6"/>
<accession>A0A183T4P6</accession>
<dbReference type="Proteomes" id="UP000275846">
    <property type="component" value="Unassembled WGS sequence"/>
</dbReference>
<keyword evidence="2" id="KW-1185">Reference proteome</keyword>
<evidence type="ECO:0000313" key="1">
    <source>
        <dbReference type="EMBL" id="VDL97829.1"/>
    </source>
</evidence>
<protein>
    <submittedName>
        <fullName evidence="1 3">Uncharacterized protein</fullName>
    </submittedName>
</protein>
<gene>
    <name evidence="1" type="ORF">SSLN_LOCUS11444</name>
</gene>
<evidence type="ECO:0000313" key="2">
    <source>
        <dbReference type="Proteomes" id="UP000275846"/>
    </source>
</evidence>
<reference evidence="1 2" key="2">
    <citation type="submission" date="2018-11" db="EMBL/GenBank/DDBJ databases">
        <authorList>
            <consortium name="Pathogen Informatics"/>
        </authorList>
    </citation>
    <scope>NUCLEOTIDE SEQUENCE [LARGE SCALE GENOMIC DNA]</scope>
    <source>
        <strain evidence="1 2">NST_G2</strain>
    </source>
</reference>
<dbReference type="EMBL" id="UYSU01036533">
    <property type="protein sequence ID" value="VDL97829.1"/>
    <property type="molecule type" value="Genomic_DNA"/>
</dbReference>
<name>A0A183T4P6_SCHSO</name>
<dbReference type="OrthoDB" id="6285467at2759"/>
<sequence>MIGSESKDALDRENCVVIQGLPESTAHTSKERISADLAMFQHLLNDILHSGETITVRAAFRLGKKDIEQSQNVKPRPIKIVLDNKEEAKLLLSRKTNLRNSHKQIFFQPDYSPAERLKRRELVIEMKRRLAAGESNLVIYRERVIQRNATLLWNQPMLMMASAN</sequence>
<evidence type="ECO:0000313" key="3">
    <source>
        <dbReference type="WBParaSite" id="SSLN_0001188701-mRNA-1"/>
    </source>
</evidence>